<accession>A0A1E3A8S9</accession>
<dbReference type="PATRIC" id="fig|1432052.3.peg.6468"/>
<gene>
    <name evidence="1" type="ORF">BEH84_05854</name>
</gene>
<protein>
    <submittedName>
        <fullName evidence="1">Uncharacterized protein</fullName>
    </submittedName>
</protein>
<dbReference type="RefSeq" id="WP_069159271.1">
    <property type="nucleotide sequence ID" value="NZ_JBKXXQ010000016.1"/>
</dbReference>
<reference evidence="1 2" key="1">
    <citation type="submission" date="2016-07" db="EMBL/GenBank/DDBJ databases">
        <title>Characterization of isolates of Eisenbergiella tayi derived from blood cultures, using whole genome sequencing.</title>
        <authorList>
            <person name="Burdz T."/>
            <person name="Wiebe D."/>
            <person name="Huynh C."/>
            <person name="Bernard K."/>
        </authorList>
    </citation>
    <scope>NUCLEOTIDE SEQUENCE [LARGE SCALE GENOMIC DNA]</scope>
    <source>
        <strain evidence="1 2">NML 120489</strain>
    </source>
</reference>
<comment type="caution">
    <text evidence="1">The sequence shown here is derived from an EMBL/GenBank/DDBJ whole genome shotgun (WGS) entry which is preliminary data.</text>
</comment>
<evidence type="ECO:0000313" key="1">
    <source>
        <dbReference type="EMBL" id="ODM04791.1"/>
    </source>
</evidence>
<proteinExistence type="predicted"/>
<dbReference type="Proteomes" id="UP000095003">
    <property type="component" value="Unassembled WGS sequence"/>
</dbReference>
<organism evidence="1 2">
    <name type="scientific">Eisenbergiella tayi</name>
    <dbReference type="NCBI Taxonomy" id="1432052"/>
    <lineage>
        <taxon>Bacteria</taxon>
        <taxon>Bacillati</taxon>
        <taxon>Bacillota</taxon>
        <taxon>Clostridia</taxon>
        <taxon>Lachnospirales</taxon>
        <taxon>Lachnospiraceae</taxon>
        <taxon>Eisenbergiella</taxon>
    </lineage>
</organism>
<name>A0A1E3A8S9_9FIRM</name>
<dbReference type="EMBL" id="MCGI01000007">
    <property type="protein sequence ID" value="ODM04791.1"/>
    <property type="molecule type" value="Genomic_DNA"/>
</dbReference>
<evidence type="ECO:0000313" key="2">
    <source>
        <dbReference type="Proteomes" id="UP000095003"/>
    </source>
</evidence>
<sequence length="200" mass="23235">MKQMKVAYLFEDRGLCRDVFQSIEQPGQYFNRSTLNGVWYHTDVSGNYGENSHPAKNDTIFEIYHNGQFWCLDGNGDFENKVPFEPFCQFERNLMHAFQKEHSEIKGYEAMKAKLLSLPGGEAYADPHSCRDNWIYALDFANATEEVVETSAWMKKQYNILAVRFTHKPTGFVFINYRFRSALLPPGTSSHDLLLYSWSE</sequence>
<dbReference type="AlphaFoldDB" id="A0A1E3A8S9"/>